<sequence>MTPLSGLVISESGPNFSAVLAALHASAFEGTARWSESAFAELFTTPGTQAFLASLQGEPVGFILIRTVLDEAEILTLAVSPEWRRRGVARKLLETVERELGRKKITRLFLEVSTKNVSAETLYTTCGFVTAGTRKRYYDDGSDAIVMVRDISRSV</sequence>
<dbReference type="InterPro" id="IPR006464">
    <property type="entry name" value="AcTrfase_RimI/Ard1"/>
</dbReference>
<comment type="subcellular location">
    <subcellularLocation>
        <location evidence="5">Cytoplasm</location>
    </subcellularLocation>
</comment>
<dbReference type="EC" id="2.3.1.266" evidence="5"/>
<evidence type="ECO:0000256" key="5">
    <source>
        <dbReference type="RuleBase" id="RU363094"/>
    </source>
</evidence>
<keyword evidence="8" id="KW-1185">Reference proteome</keyword>
<dbReference type="GO" id="GO:0005840">
    <property type="term" value="C:ribosome"/>
    <property type="evidence" value="ECO:0007669"/>
    <property type="project" value="UniProtKB-KW"/>
</dbReference>
<keyword evidence="4 7" id="KW-0012">Acyltransferase</keyword>
<name>A0ABS8VUB7_9PROT</name>
<dbReference type="RefSeq" id="WP_232877214.1">
    <property type="nucleotide sequence ID" value="NZ_JAJSOJ010000018.1"/>
</dbReference>
<dbReference type="CDD" id="cd04301">
    <property type="entry name" value="NAT_SF"/>
    <property type="match status" value="1"/>
</dbReference>
<evidence type="ECO:0000256" key="4">
    <source>
        <dbReference type="ARBA" id="ARBA00023315"/>
    </source>
</evidence>
<dbReference type="InterPro" id="IPR000182">
    <property type="entry name" value="GNAT_dom"/>
</dbReference>
<dbReference type="InterPro" id="IPR050680">
    <property type="entry name" value="YpeA/RimI_acetyltransf"/>
</dbReference>
<dbReference type="Pfam" id="PF00583">
    <property type="entry name" value="Acetyltransf_1"/>
    <property type="match status" value="1"/>
</dbReference>
<evidence type="ECO:0000259" key="6">
    <source>
        <dbReference type="PROSITE" id="PS51186"/>
    </source>
</evidence>
<gene>
    <name evidence="7" type="primary">rimI</name>
    <name evidence="7" type="ORF">LWC05_07005</name>
</gene>
<organism evidence="7 8">
    <name type="scientific">Acetobacter sicerae</name>
    <dbReference type="NCBI Taxonomy" id="85325"/>
    <lineage>
        <taxon>Bacteria</taxon>
        <taxon>Pseudomonadati</taxon>
        <taxon>Pseudomonadota</taxon>
        <taxon>Alphaproteobacteria</taxon>
        <taxon>Acetobacterales</taxon>
        <taxon>Acetobacteraceae</taxon>
        <taxon>Acetobacter</taxon>
    </lineage>
</organism>
<comment type="similarity">
    <text evidence="1 5">Belongs to the acetyltransferase family. RimI subfamily.</text>
</comment>
<keyword evidence="3 7" id="KW-0808">Transferase</keyword>
<comment type="function">
    <text evidence="5">Acetylates the N-terminal alanine of ribosomal protein bS18.</text>
</comment>
<evidence type="ECO:0000256" key="3">
    <source>
        <dbReference type="ARBA" id="ARBA00022679"/>
    </source>
</evidence>
<feature type="domain" description="N-acetyltransferase" evidence="6">
    <location>
        <begin position="7"/>
        <end position="152"/>
    </location>
</feature>
<accession>A0ABS8VUB7</accession>
<comment type="catalytic activity">
    <reaction evidence="5">
        <text>N-terminal L-alanyl-[ribosomal protein bS18] + acetyl-CoA = N-terminal N(alpha)-acetyl-L-alanyl-[ribosomal protein bS18] + CoA + H(+)</text>
        <dbReference type="Rhea" id="RHEA:43756"/>
        <dbReference type="Rhea" id="RHEA-COMP:10676"/>
        <dbReference type="Rhea" id="RHEA-COMP:10677"/>
        <dbReference type="ChEBI" id="CHEBI:15378"/>
        <dbReference type="ChEBI" id="CHEBI:57287"/>
        <dbReference type="ChEBI" id="CHEBI:57288"/>
        <dbReference type="ChEBI" id="CHEBI:64718"/>
        <dbReference type="ChEBI" id="CHEBI:83683"/>
        <dbReference type="EC" id="2.3.1.266"/>
    </reaction>
</comment>
<evidence type="ECO:0000256" key="1">
    <source>
        <dbReference type="ARBA" id="ARBA00005395"/>
    </source>
</evidence>
<keyword evidence="7" id="KW-0687">Ribonucleoprotein</keyword>
<dbReference type="PROSITE" id="PS51186">
    <property type="entry name" value="GNAT"/>
    <property type="match status" value="1"/>
</dbReference>
<dbReference type="Gene3D" id="3.40.630.30">
    <property type="match status" value="1"/>
</dbReference>
<dbReference type="Proteomes" id="UP001521074">
    <property type="component" value="Unassembled WGS sequence"/>
</dbReference>
<evidence type="ECO:0000313" key="7">
    <source>
        <dbReference type="EMBL" id="MCE0743643.1"/>
    </source>
</evidence>
<keyword evidence="2 5" id="KW-0963">Cytoplasm</keyword>
<evidence type="ECO:0000256" key="2">
    <source>
        <dbReference type="ARBA" id="ARBA00022490"/>
    </source>
</evidence>
<proteinExistence type="inferred from homology"/>
<reference evidence="7 8" key="1">
    <citation type="submission" date="2021-12" db="EMBL/GenBank/DDBJ databases">
        <title>Genome sequence of Acetobacter sicerae DmPark20a_162.</title>
        <authorList>
            <person name="Chaston J.M."/>
        </authorList>
    </citation>
    <scope>NUCLEOTIDE SEQUENCE [LARGE SCALE GENOMIC DNA]</scope>
    <source>
        <strain evidence="7 8">DmPark20a_162</strain>
    </source>
</reference>
<dbReference type="InterPro" id="IPR016181">
    <property type="entry name" value="Acyl_CoA_acyltransferase"/>
</dbReference>
<keyword evidence="7" id="KW-0689">Ribosomal protein</keyword>
<evidence type="ECO:0000313" key="8">
    <source>
        <dbReference type="Proteomes" id="UP001521074"/>
    </source>
</evidence>
<dbReference type="PANTHER" id="PTHR43420">
    <property type="entry name" value="ACETYLTRANSFERASE"/>
    <property type="match status" value="1"/>
</dbReference>
<dbReference type="EMBL" id="JAJSOJ010000018">
    <property type="protein sequence ID" value="MCE0743643.1"/>
    <property type="molecule type" value="Genomic_DNA"/>
</dbReference>
<dbReference type="SUPFAM" id="SSF55729">
    <property type="entry name" value="Acyl-CoA N-acyltransferases (Nat)"/>
    <property type="match status" value="1"/>
</dbReference>
<dbReference type="NCBIfam" id="TIGR01575">
    <property type="entry name" value="rimI"/>
    <property type="match status" value="1"/>
</dbReference>
<protein>
    <recommendedName>
        <fullName evidence="5">[Ribosomal protein bS18]-alanine N-acetyltransferase</fullName>
        <ecNumber evidence="5">2.3.1.266</ecNumber>
    </recommendedName>
</protein>
<dbReference type="GO" id="GO:0008999">
    <property type="term" value="F:protein-N-terminal-alanine acetyltransferase activity"/>
    <property type="evidence" value="ECO:0007669"/>
    <property type="project" value="UniProtKB-EC"/>
</dbReference>
<dbReference type="PANTHER" id="PTHR43420:SF44">
    <property type="entry name" value="ACETYLTRANSFERASE YPEA"/>
    <property type="match status" value="1"/>
</dbReference>
<comment type="caution">
    <text evidence="7">The sequence shown here is derived from an EMBL/GenBank/DDBJ whole genome shotgun (WGS) entry which is preliminary data.</text>
</comment>